<comment type="caution">
    <text evidence="1">The sequence shown here is derived from an EMBL/GenBank/DDBJ whole genome shotgun (WGS) entry which is preliminary data.</text>
</comment>
<accession>A0A133UED1</accession>
<name>A0A133UED1_9EURY</name>
<sequence length="96" mass="11294">MSEYSVEISEEVRNFLDSLDEKSRRICVENLKKLIEDPYPGTGKGDKKKETIRREEIFRIHIGRTYTAFYIIIEDQKLVRIIEIDTIDSAHKKYGA</sequence>
<dbReference type="Proteomes" id="UP000070373">
    <property type="component" value="Unassembled WGS sequence"/>
</dbReference>
<dbReference type="InterPro" id="IPR052747">
    <property type="entry name" value="TA_system_RelE_toxin"/>
</dbReference>
<evidence type="ECO:0000313" key="2">
    <source>
        <dbReference type="Proteomes" id="UP000070373"/>
    </source>
</evidence>
<organism evidence="1 2">
    <name type="scientific">candidate division MSBL1 archaeon SCGC-AAA259E17</name>
    <dbReference type="NCBI Taxonomy" id="1698263"/>
    <lineage>
        <taxon>Archaea</taxon>
        <taxon>Methanobacteriati</taxon>
        <taxon>Methanobacteriota</taxon>
        <taxon>candidate division MSBL1</taxon>
    </lineage>
</organism>
<gene>
    <name evidence="1" type="ORF">AKJ64_03030</name>
</gene>
<dbReference type="EMBL" id="LHXN01000049">
    <property type="protein sequence ID" value="KXA92466.1"/>
    <property type="molecule type" value="Genomic_DNA"/>
</dbReference>
<dbReference type="PANTHER" id="PTHR38813:SF1">
    <property type="entry name" value="TOXIN RELE1-RELATED"/>
    <property type="match status" value="1"/>
</dbReference>
<keyword evidence="2" id="KW-1185">Reference proteome</keyword>
<evidence type="ECO:0000313" key="1">
    <source>
        <dbReference type="EMBL" id="KXA92466.1"/>
    </source>
</evidence>
<dbReference type="InterPro" id="IPR035093">
    <property type="entry name" value="RelE/ParE_toxin_dom_sf"/>
</dbReference>
<protein>
    <submittedName>
        <fullName evidence="1">Plasmid stabilization protein</fullName>
    </submittedName>
</protein>
<dbReference type="AlphaFoldDB" id="A0A133UED1"/>
<proteinExistence type="predicted"/>
<dbReference type="SUPFAM" id="SSF143011">
    <property type="entry name" value="RelE-like"/>
    <property type="match status" value="1"/>
</dbReference>
<reference evidence="1 2" key="1">
    <citation type="journal article" date="2016" name="Sci. Rep.">
        <title>Metabolic traits of an uncultured archaeal lineage -MSBL1- from brine pools of the Red Sea.</title>
        <authorList>
            <person name="Mwirichia R."/>
            <person name="Alam I."/>
            <person name="Rashid M."/>
            <person name="Vinu M."/>
            <person name="Ba-Alawi W."/>
            <person name="Anthony Kamau A."/>
            <person name="Kamanda Ngugi D."/>
            <person name="Goker M."/>
            <person name="Klenk H.P."/>
            <person name="Bajic V."/>
            <person name="Stingl U."/>
        </authorList>
    </citation>
    <scope>NUCLEOTIDE SEQUENCE [LARGE SCALE GENOMIC DNA]</scope>
    <source>
        <strain evidence="1">SCGC-AAA259E17</strain>
    </source>
</reference>
<dbReference type="PANTHER" id="PTHR38813">
    <property type="match status" value="1"/>
</dbReference>
<dbReference type="Gene3D" id="3.30.2310.20">
    <property type="entry name" value="RelE-like"/>
    <property type="match status" value="1"/>
</dbReference>